<evidence type="ECO:0000256" key="5">
    <source>
        <dbReference type="ARBA" id="ARBA00023239"/>
    </source>
</evidence>
<dbReference type="InterPro" id="IPR023703">
    <property type="entry name" value="MltF"/>
</dbReference>
<evidence type="ECO:0000313" key="10">
    <source>
        <dbReference type="Proteomes" id="UP000326944"/>
    </source>
</evidence>
<keyword evidence="7" id="KW-1133">Transmembrane helix</keyword>
<evidence type="ECO:0000259" key="8">
    <source>
        <dbReference type="SMART" id="SM00062"/>
    </source>
</evidence>
<dbReference type="InterPro" id="IPR008258">
    <property type="entry name" value="Transglycosylase_SLT_dom_1"/>
</dbReference>
<dbReference type="OrthoDB" id="9801695at2"/>
<dbReference type="GO" id="GO:0008933">
    <property type="term" value="F:peptidoglycan lytic transglycosylase activity"/>
    <property type="evidence" value="ECO:0007669"/>
    <property type="project" value="TreeGrafter"/>
</dbReference>
<dbReference type="Pfam" id="PF01464">
    <property type="entry name" value="SLT"/>
    <property type="match status" value="1"/>
</dbReference>
<proteinExistence type="inferred from homology"/>
<accession>A0A5P8P2K8</accession>
<dbReference type="PANTHER" id="PTHR35936">
    <property type="entry name" value="MEMBRANE-BOUND LYTIC MUREIN TRANSGLYCOSYLASE F"/>
    <property type="match status" value="1"/>
</dbReference>
<evidence type="ECO:0000256" key="2">
    <source>
        <dbReference type="ARBA" id="ARBA00022729"/>
    </source>
</evidence>
<gene>
    <name evidence="9" type="primary">mltF</name>
    <name evidence="9" type="ORF">FJR48_09650</name>
</gene>
<evidence type="ECO:0000256" key="3">
    <source>
        <dbReference type="ARBA" id="ARBA00023136"/>
    </source>
</evidence>
<dbReference type="NCBIfam" id="NF008112">
    <property type="entry name" value="PRK10859.1"/>
    <property type="match status" value="1"/>
</dbReference>
<dbReference type="SMART" id="SM00062">
    <property type="entry name" value="PBPb"/>
    <property type="match status" value="1"/>
</dbReference>
<feature type="domain" description="Solute-binding protein family 3/N-terminal" evidence="8">
    <location>
        <begin position="63"/>
        <end position="279"/>
    </location>
</feature>
<dbReference type="PANTHER" id="PTHR35936:SF32">
    <property type="entry name" value="MEMBRANE-BOUND LYTIC MUREIN TRANSGLYCOSYLASE F"/>
    <property type="match status" value="1"/>
</dbReference>
<dbReference type="AlphaFoldDB" id="A0A5P8P2K8"/>
<dbReference type="Gene3D" id="1.10.530.10">
    <property type="match status" value="1"/>
</dbReference>
<dbReference type="KEGG" id="sulg:FJR48_09650"/>
<evidence type="ECO:0000256" key="6">
    <source>
        <dbReference type="ARBA" id="ARBA00023316"/>
    </source>
</evidence>
<dbReference type="Pfam" id="PF00497">
    <property type="entry name" value="SBP_bac_3"/>
    <property type="match status" value="1"/>
</dbReference>
<dbReference type="SUPFAM" id="SSF53955">
    <property type="entry name" value="Lysozyme-like"/>
    <property type="match status" value="1"/>
</dbReference>
<evidence type="ECO:0000256" key="1">
    <source>
        <dbReference type="ARBA" id="ARBA00004339"/>
    </source>
</evidence>
<dbReference type="HAMAP" id="MF_02016">
    <property type="entry name" value="MltF"/>
    <property type="match status" value="1"/>
</dbReference>
<keyword evidence="4" id="KW-0998">Cell outer membrane</keyword>
<keyword evidence="10" id="KW-1185">Reference proteome</keyword>
<dbReference type="Gene3D" id="3.40.190.10">
    <property type="entry name" value="Periplasmic binding protein-like II"/>
    <property type="match status" value="2"/>
</dbReference>
<keyword evidence="6" id="KW-0961">Cell wall biogenesis/degradation</keyword>
<dbReference type="CDD" id="cd13403">
    <property type="entry name" value="MLTF-like"/>
    <property type="match status" value="1"/>
</dbReference>
<dbReference type="GO" id="GO:0071555">
    <property type="term" value="P:cell wall organization"/>
    <property type="evidence" value="ECO:0007669"/>
    <property type="project" value="UniProtKB-KW"/>
</dbReference>
<dbReference type="RefSeq" id="WP_152307921.1">
    <property type="nucleotide sequence ID" value="NZ_CP043617.1"/>
</dbReference>
<evidence type="ECO:0000313" key="9">
    <source>
        <dbReference type="EMBL" id="QFR49973.1"/>
    </source>
</evidence>
<organism evidence="9 10">
    <name type="scientific">Sulfurimonas lithotrophica</name>
    <dbReference type="NCBI Taxonomy" id="2590022"/>
    <lineage>
        <taxon>Bacteria</taxon>
        <taxon>Pseudomonadati</taxon>
        <taxon>Campylobacterota</taxon>
        <taxon>Epsilonproteobacteria</taxon>
        <taxon>Campylobacterales</taxon>
        <taxon>Sulfurimonadaceae</taxon>
        <taxon>Sulfurimonas</taxon>
    </lineage>
</organism>
<dbReference type="EC" id="4.2.2.-" evidence="9"/>
<keyword evidence="3 7" id="KW-0472">Membrane</keyword>
<keyword evidence="5 9" id="KW-0456">Lyase</keyword>
<keyword evidence="7" id="KW-0812">Transmembrane</keyword>
<comment type="subcellular location">
    <subcellularLocation>
        <location evidence="1">Cell outer membrane</location>
        <topology evidence="1">Peripheral membrane protein</topology>
    </subcellularLocation>
</comment>
<evidence type="ECO:0000256" key="7">
    <source>
        <dbReference type="SAM" id="Phobius"/>
    </source>
</evidence>
<dbReference type="CDD" id="cd01009">
    <property type="entry name" value="PBP2_YfhD_N"/>
    <property type="match status" value="1"/>
</dbReference>
<evidence type="ECO:0000256" key="4">
    <source>
        <dbReference type="ARBA" id="ARBA00023237"/>
    </source>
</evidence>
<dbReference type="Proteomes" id="UP000326944">
    <property type="component" value="Chromosome"/>
</dbReference>
<dbReference type="GO" id="GO:0009279">
    <property type="term" value="C:cell outer membrane"/>
    <property type="evidence" value="ECO:0007669"/>
    <property type="project" value="UniProtKB-SubCell"/>
</dbReference>
<dbReference type="InterPro" id="IPR023346">
    <property type="entry name" value="Lysozyme-like_dom_sf"/>
</dbReference>
<protein>
    <submittedName>
        <fullName evidence="9">Membrane-bound lytic murein transglycosylase MltF</fullName>
        <ecNumber evidence="9">4.2.2.-</ecNumber>
    </submittedName>
</protein>
<feature type="transmembrane region" description="Helical" evidence="7">
    <location>
        <begin position="12"/>
        <end position="29"/>
    </location>
</feature>
<reference evidence="9 10" key="1">
    <citation type="submission" date="2019-09" db="EMBL/GenBank/DDBJ databases">
        <title>Sulfurimonas gotlandica sp. nov., a chemoautotrophic and psychrotolerant epsilonproteobacterium isolated from a pelagic redoxcline, and an emended description of the genus Sulfurimonas.</title>
        <authorList>
            <person name="Wang S."/>
            <person name="Jiang L."/>
            <person name="Shao S."/>
        </authorList>
    </citation>
    <scope>NUCLEOTIDE SEQUENCE [LARGE SCALE GENOMIC DNA]</scope>
    <source>
        <strain evidence="9 10">GYSZ_1</strain>
    </source>
</reference>
<dbReference type="SUPFAM" id="SSF53850">
    <property type="entry name" value="Periplasmic binding protein-like II"/>
    <property type="match status" value="1"/>
</dbReference>
<dbReference type="EMBL" id="CP043617">
    <property type="protein sequence ID" value="QFR49973.1"/>
    <property type="molecule type" value="Genomic_DNA"/>
</dbReference>
<name>A0A5P8P2K8_9BACT</name>
<sequence>MRNLANLRKRVKFIVFVVFPLSFFAFGWFSHSVYYPMFNGSSVLDEIKRNKILKVVLLNAPSTYYIGANGPQGFEYDLLKDYAKHLGVKLKITPANTTKEAIELSKDNNYHIISAALAKTPKRVKKFNFGPSYFEVQEQVICNRNMLRAGKFPRAVEDLEGLHVSVGEDTSYSETIRDLQEDGFDINASFTSEYSTEELLEQVANNTIDCTLADSNIYSLNQRYFTEIAMAFTISGREQLAWVLTPDSKDLESDMYSWLNSYNQSGKMAELKDHYYSHILYFDYYDTKMFYKRIKSRLPKYEKYFKIASDKYDIPWSLIAAQSYQESHWNPKAKSFTGVRGLMMLTRSTAKHVGVRNRLDPKQSILGGTKHLKKMIESVPSGVEGENRLKYALAAYNIGMGHVKDAQVLATKFGLDKNVWSDLKTVLPLLSQKRYYRSLKYGYARGSEPVRYVESIYDYRDILENSTNEKEVEIDKVGVVTKTDELNNSKVKEKVE</sequence>
<dbReference type="InterPro" id="IPR001638">
    <property type="entry name" value="Solute-binding_3/MltF_N"/>
</dbReference>
<dbReference type="GO" id="GO:0009253">
    <property type="term" value="P:peptidoglycan catabolic process"/>
    <property type="evidence" value="ECO:0007669"/>
    <property type="project" value="TreeGrafter"/>
</dbReference>
<keyword evidence="2" id="KW-0732">Signal</keyword>